<comment type="caution">
    <text evidence="5">The sequence shown here is derived from an EMBL/GenBank/DDBJ whole genome shotgun (WGS) entry which is preliminary data.</text>
</comment>
<dbReference type="OrthoDB" id="8677713at2"/>
<feature type="domain" description="Acyl-CoA dehydrogenase/oxidase C-terminal" evidence="4">
    <location>
        <begin position="159"/>
        <end position="289"/>
    </location>
</feature>
<evidence type="ECO:0000256" key="3">
    <source>
        <dbReference type="ARBA" id="ARBA00023002"/>
    </source>
</evidence>
<dbReference type="PANTHER" id="PTHR43884">
    <property type="entry name" value="ACYL-COA DEHYDROGENASE"/>
    <property type="match status" value="1"/>
</dbReference>
<keyword evidence="1" id="KW-0285">Flavoprotein</keyword>
<dbReference type="InterPro" id="IPR009075">
    <property type="entry name" value="AcylCo_DH/oxidase_C"/>
</dbReference>
<evidence type="ECO:0000259" key="4">
    <source>
        <dbReference type="Pfam" id="PF00441"/>
    </source>
</evidence>
<evidence type="ECO:0000313" key="5">
    <source>
        <dbReference type="EMBL" id="ODQ87942.1"/>
    </source>
</evidence>
<keyword evidence="3" id="KW-0560">Oxidoreductase</keyword>
<dbReference type="SUPFAM" id="SSF47203">
    <property type="entry name" value="Acyl-CoA dehydrogenase C-terminal domain-like"/>
    <property type="match status" value="1"/>
</dbReference>
<sequence length="298" mass="31498">MDADTRDLLRGSLRAMFADDTTDLLAELAEMGWAEVVSDDEAAAVDLLFTEQGRAGAASAALDEVMLGSGPDTSVVVHPLAQARSTVDAGRLDVDGVVLHTPPDRPAVVLASGERAFVVENWSAEPVAGFAPRSRLHRVRLSLPLDDLQARDIDVPAAIAAARRALSAELIGNAGAMLDLAVGHVTDRVQFGRPIGTYQTPRHRLADAYAQVEAARELLGLAWRSRSAWDADVAKAYAGWAAETTAAACMQVCGAIGLSSEHALGGYVARSRVLDALYGGWQDAIHDIGERLLDGAAR</sequence>
<dbReference type="PANTHER" id="PTHR43884:SF20">
    <property type="entry name" value="ACYL-COA DEHYDROGENASE FADE28"/>
    <property type="match status" value="1"/>
</dbReference>
<gene>
    <name evidence="5" type="ORF">BHQ18_21825</name>
</gene>
<evidence type="ECO:0000256" key="1">
    <source>
        <dbReference type="ARBA" id="ARBA00022630"/>
    </source>
</evidence>
<reference evidence="6" key="1">
    <citation type="submission" date="2016-09" db="EMBL/GenBank/DDBJ databases">
        <authorList>
            <person name="Greninger A.L."/>
            <person name="Jerome K.R."/>
            <person name="Mcnair B."/>
            <person name="Wallis C."/>
            <person name="Fang F."/>
        </authorList>
    </citation>
    <scope>NUCLEOTIDE SEQUENCE [LARGE SCALE GENOMIC DNA]</scope>
    <source>
        <strain evidence="6">M6</strain>
    </source>
</reference>
<dbReference type="AlphaFoldDB" id="A0A1E3RES4"/>
<accession>A0A1E3RES4</accession>
<dbReference type="InterPro" id="IPR036250">
    <property type="entry name" value="AcylCo_DH-like_C"/>
</dbReference>
<name>A0A1E3RES4_MYCFV</name>
<proteinExistence type="predicted"/>
<dbReference type="Proteomes" id="UP000094053">
    <property type="component" value="Unassembled WGS sequence"/>
</dbReference>
<dbReference type="STRING" id="1776.BHQ18_21825"/>
<dbReference type="GO" id="GO:0003995">
    <property type="term" value="F:acyl-CoA dehydrogenase activity"/>
    <property type="evidence" value="ECO:0007669"/>
    <property type="project" value="TreeGrafter"/>
</dbReference>
<keyword evidence="2" id="KW-0274">FAD</keyword>
<dbReference type="EMBL" id="MIHA01000018">
    <property type="protein sequence ID" value="ODQ87942.1"/>
    <property type="molecule type" value="Genomic_DNA"/>
</dbReference>
<organism evidence="5 6">
    <name type="scientific">Mycolicibacterium flavescens</name>
    <name type="common">Mycobacterium flavescens</name>
    <dbReference type="NCBI Taxonomy" id="1776"/>
    <lineage>
        <taxon>Bacteria</taxon>
        <taxon>Bacillati</taxon>
        <taxon>Actinomycetota</taxon>
        <taxon>Actinomycetes</taxon>
        <taxon>Mycobacteriales</taxon>
        <taxon>Mycobacteriaceae</taxon>
        <taxon>Mycolicibacterium</taxon>
    </lineage>
</organism>
<protein>
    <submittedName>
        <fullName evidence="5">Acyl-CoA dehydrogenase</fullName>
    </submittedName>
</protein>
<evidence type="ECO:0000313" key="6">
    <source>
        <dbReference type="Proteomes" id="UP000094053"/>
    </source>
</evidence>
<dbReference type="Pfam" id="PF00441">
    <property type="entry name" value="Acyl-CoA_dh_1"/>
    <property type="match status" value="1"/>
</dbReference>
<keyword evidence="6" id="KW-1185">Reference proteome</keyword>
<evidence type="ECO:0000256" key="2">
    <source>
        <dbReference type="ARBA" id="ARBA00022827"/>
    </source>
</evidence>
<dbReference type="RefSeq" id="WP_069415729.1">
    <property type="nucleotide sequence ID" value="NZ_JACKUL010000028.1"/>
</dbReference>
<dbReference type="Gene3D" id="1.20.140.10">
    <property type="entry name" value="Butyryl-CoA Dehydrogenase, subunit A, domain 3"/>
    <property type="match status" value="1"/>
</dbReference>